<proteinExistence type="predicted"/>
<sequence>MLGKMFINLIQDAIPIQIVNIIIVIMAKRIVITKDVIVKDAISIRIVIIINVITTKRLIVIMEDVIVKIQDAIPIQIVIIITVLTAKRINVIMEDAIVEILNVTPIQTVNITRVKVQKRLIVQLEAAIVKLFGANKRKIKGIDRINLNLFSTVAIIPTTTTATAAYETTTRTMTTTTKAPPPTTTTEAPTTTTTTTEAPTSTTIKAPTTTQDPTTVDPQLLIKCLNHTDCSSHVCPTGKHPYCNFGQRSSDCQCTVCTDDSHCPSPAGLVGTCHFNYFDRSYSCVYGIAPDTTTQPKDTTTVPPTTAQHETTTTQQTTLALGMRSCHICGDNDNAIPCDIRSIYTGNLQQCGPGEDFCMTDLIHNGQPFPTIFKRCVKEEECRNKWLHQTSDLEHCTNYGNVLVEGHYSCHFCCTSDGCNSNQIPEKSTLYIKA</sequence>
<dbReference type="EnsemblMetazoa" id="G6493.2">
    <property type="protein sequence ID" value="G6493.2:cds"/>
    <property type="gene ID" value="G6493"/>
</dbReference>
<feature type="region of interest" description="Disordered" evidence="1">
    <location>
        <begin position="172"/>
        <end position="213"/>
    </location>
</feature>
<organism evidence="2 3">
    <name type="scientific">Magallana gigas</name>
    <name type="common">Pacific oyster</name>
    <name type="synonym">Crassostrea gigas</name>
    <dbReference type="NCBI Taxonomy" id="29159"/>
    <lineage>
        <taxon>Eukaryota</taxon>
        <taxon>Metazoa</taxon>
        <taxon>Spiralia</taxon>
        <taxon>Lophotrochozoa</taxon>
        <taxon>Mollusca</taxon>
        <taxon>Bivalvia</taxon>
        <taxon>Autobranchia</taxon>
        <taxon>Pteriomorphia</taxon>
        <taxon>Ostreida</taxon>
        <taxon>Ostreoidea</taxon>
        <taxon>Ostreidae</taxon>
        <taxon>Magallana</taxon>
    </lineage>
</organism>
<evidence type="ECO:0000256" key="1">
    <source>
        <dbReference type="SAM" id="MobiDB-lite"/>
    </source>
</evidence>
<dbReference type="Proteomes" id="UP000005408">
    <property type="component" value="Unassembled WGS sequence"/>
</dbReference>
<evidence type="ECO:0000313" key="3">
    <source>
        <dbReference type="Proteomes" id="UP000005408"/>
    </source>
</evidence>
<dbReference type="SUPFAM" id="SSF57302">
    <property type="entry name" value="Snake toxin-like"/>
    <property type="match status" value="1"/>
</dbReference>
<evidence type="ECO:0000313" key="2">
    <source>
        <dbReference type="EnsemblMetazoa" id="G6493.2:cds"/>
    </source>
</evidence>
<keyword evidence="3" id="KW-1185">Reference proteome</keyword>
<accession>A0A8W8NS07</accession>
<dbReference type="AlphaFoldDB" id="A0A8W8NS07"/>
<name>A0A8W8NS07_MAGGI</name>
<reference evidence="2" key="1">
    <citation type="submission" date="2022-08" db="UniProtKB">
        <authorList>
            <consortium name="EnsemblMetazoa"/>
        </authorList>
    </citation>
    <scope>IDENTIFICATION</scope>
    <source>
        <strain evidence="2">05x7-T-G4-1.051#20</strain>
    </source>
</reference>
<dbReference type="InterPro" id="IPR045860">
    <property type="entry name" value="Snake_toxin-like_sf"/>
</dbReference>
<protein>
    <submittedName>
        <fullName evidence="2">Uncharacterized protein</fullName>
    </submittedName>
</protein>
<dbReference type="CDD" id="cd00117">
    <property type="entry name" value="TFP"/>
    <property type="match status" value="1"/>
</dbReference>